<dbReference type="PANTHER" id="PTHR33055:SF3">
    <property type="entry name" value="PUTATIVE TRANSPOSASE FOR IS117-RELATED"/>
    <property type="match status" value="1"/>
</dbReference>
<dbReference type="InterPro" id="IPR047650">
    <property type="entry name" value="Transpos_IS110"/>
</dbReference>
<feature type="non-terminal residue" evidence="1">
    <location>
        <position position="1"/>
    </location>
</feature>
<dbReference type="AlphaFoldDB" id="A0A5J4RLM5"/>
<comment type="caution">
    <text evidence="1">The sequence shown here is derived from an EMBL/GenBank/DDBJ whole genome shotgun (WGS) entry which is preliminary data.</text>
</comment>
<organism evidence="1">
    <name type="scientific">termite gut metagenome</name>
    <dbReference type="NCBI Taxonomy" id="433724"/>
    <lineage>
        <taxon>unclassified sequences</taxon>
        <taxon>metagenomes</taxon>
        <taxon>organismal metagenomes</taxon>
    </lineage>
</organism>
<dbReference type="PANTHER" id="PTHR33055">
    <property type="entry name" value="TRANSPOSASE FOR INSERTION SEQUENCE ELEMENT IS1111A"/>
    <property type="match status" value="1"/>
</dbReference>
<name>A0A5J4RLM5_9ZZZZ</name>
<proteinExistence type="predicted"/>
<evidence type="ECO:0000313" key="1">
    <source>
        <dbReference type="EMBL" id="KAA6334040.1"/>
    </source>
</evidence>
<accession>A0A5J4RLM5</accession>
<reference evidence="1" key="1">
    <citation type="submission" date="2019-03" db="EMBL/GenBank/DDBJ databases">
        <title>Single cell metagenomics reveals metabolic interactions within the superorganism composed of flagellate Streblomastix strix and complex community of Bacteroidetes bacteria on its surface.</title>
        <authorList>
            <person name="Treitli S.C."/>
            <person name="Kolisko M."/>
            <person name="Husnik F."/>
            <person name="Keeling P."/>
            <person name="Hampl V."/>
        </authorList>
    </citation>
    <scope>NUCLEOTIDE SEQUENCE</scope>
    <source>
        <strain evidence="1">STM</strain>
    </source>
</reference>
<protein>
    <submittedName>
        <fullName evidence="1">Uncharacterized protein</fullName>
    </submittedName>
</protein>
<sequence length="71" mass="8261">LADMKLKSLLYMCALVAIRHDKELKTYYERKVAEGKSKMLVINNVRCKLLARIFAVINRNSPFINTWKFAA</sequence>
<gene>
    <name evidence="1" type="ORF">EZS27_017603</name>
</gene>
<dbReference type="EMBL" id="SNRY01001041">
    <property type="protein sequence ID" value="KAA6334040.1"/>
    <property type="molecule type" value="Genomic_DNA"/>
</dbReference>